<reference evidence="3" key="1">
    <citation type="submission" date="2022-11" db="UniProtKB">
        <authorList>
            <consortium name="WormBaseParasite"/>
        </authorList>
    </citation>
    <scope>IDENTIFICATION</scope>
</reference>
<feature type="signal peptide" evidence="1">
    <location>
        <begin position="1"/>
        <end position="16"/>
    </location>
</feature>
<dbReference type="WBParaSite" id="jg20859">
    <property type="protein sequence ID" value="jg20859"/>
    <property type="gene ID" value="jg20859"/>
</dbReference>
<proteinExistence type="predicted"/>
<sequence length="183" mass="21500">MRQILRLILAFAPSCTGPVFLVKSTPHVDEIDVYQENAFYICRLHKSNQQEKEDKFKAERLKFIDADRSLEEMLDGLLQFCGVVALDDENFYYVVGCSVINPSNNKKLKRFHIFQLKLTDTDTWHWTCLSKQAFDNMNDKELDLLDELITINSELIYFCVVNQQICFLHFDRRNQHSTPSKHC</sequence>
<evidence type="ECO:0000256" key="1">
    <source>
        <dbReference type="SAM" id="SignalP"/>
    </source>
</evidence>
<evidence type="ECO:0000313" key="3">
    <source>
        <dbReference type="WBParaSite" id="jg20859"/>
    </source>
</evidence>
<organism evidence="2 3">
    <name type="scientific">Ditylenchus dipsaci</name>
    <dbReference type="NCBI Taxonomy" id="166011"/>
    <lineage>
        <taxon>Eukaryota</taxon>
        <taxon>Metazoa</taxon>
        <taxon>Ecdysozoa</taxon>
        <taxon>Nematoda</taxon>
        <taxon>Chromadorea</taxon>
        <taxon>Rhabditida</taxon>
        <taxon>Tylenchina</taxon>
        <taxon>Tylenchomorpha</taxon>
        <taxon>Sphaerularioidea</taxon>
        <taxon>Anguinidae</taxon>
        <taxon>Anguininae</taxon>
        <taxon>Ditylenchus</taxon>
    </lineage>
</organism>
<accession>A0A915DM90</accession>
<keyword evidence="1" id="KW-0732">Signal</keyword>
<feature type="chain" id="PRO_5037642045" evidence="1">
    <location>
        <begin position="17"/>
        <end position="183"/>
    </location>
</feature>
<keyword evidence="2" id="KW-1185">Reference proteome</keyword>
<evidence type="ECO:0000313" key="2">
    <source>
        <dbReference type="Proteomes" id="UP000887574"/>
    </source>
</evidence>
<dbReference type="Proteomes" id="UP000887574">
    <property type="component" value="Unplaced"/>
</dbReference>
<dbReference type="AlphaFoldDB" id="A0A915DM90"/>
<protein>
    <submittedName>
        <fullName evidence="3">Uncharacterized protein</fullName>
    </submittedName>
</protein>
<name>A0A915DM90_9BILA</name>